<evidence type="ECO:0000256" key="2">
    <source>
        <dbReference type="SAM" id="Phobius"/>
    </source>
</evidence>
<dbReference type="Proteomes" id="UP000492821">
    <property type="component" value="Unassembled WGS sequence"/>
</dbReference>
<reference evidence="5" key="2">
    <citation type="submission" date="2020-10" db="UniProtKB">
        <authorList>
            <consortium name="WormBaseParasite"/>
        </authorList>
    </citation>
    <scope>IDENTIFICATION</scope>
</reference>
<organism evidence="4 5">
    <name type="scientific">Panagrellus redivivus</name>
    <name type="common">Microworm</name>
    <dbReference type="NCBI Taxonomy" id="6233"/>
    <lineage>
        <taxon>Eukaryota</taxon>
        <taxon>Metazoa</taxon>
        <taxon>Ecdysozoa</taxon>
        <taxon>Nematoda</taxon>
        <taxon>Chromadorea</taxon>
        <taxon>Rhabditida</taxon>
        <taxon>Tylenchina</taxon>
        <taxon>Panagrolaimomorpha</taxon>
        <taxon>Panagrolaimoidea</taxon>
        <taxon>Panagrolaimidae</taxon>
        <taxon>Panagrellus</taxon>
    </lineage>
</organism>
<feature type="signal peptide" evidence="3">
    <location>
        <begin position="1"/>
        <end position="22"/>
    </location>
</feature>
<feature type="transmembrane region" description="Helical" evidence="2">
    <location>
        <begin position="184"/>
        <end position="208"/>
    </location>
</feature>
<evidence type="ECO:0000313" key="5">
    <source>
        <dbReference type="WBParaSite" id="Pan_g5417.t1"/>
    </source>
</evidence>
<proteinExistence type="predicted"/>
<dbReference type="AlphaFoldDB" id="A0A7E4ZZX4"/>
<feature type="chain" id="PRO_5028914638" evidence="3">
    <location>
        <begin position="23"/>
        <end position="283"/>
    </location>
</feature>
<evidence type="ECO:0000256" key="3">
    <source>
        <dbReference type="SAM" id="SignalP"/>
    </source>
</evidence>
<sequence>MNWAIAGLLILQIFADVFFANASVEYSFQGIGYLRLKLPADTELAFDLKVAECPANTAPSETQLIISSRNGRGCMFHLLSDSTGITGFNKKPEWTESLYPPPSGQMIRFKNELLTVLNKVYVVSGCTLPVTVDNHFVDVTIVDHTDCKFNFYGAHSDLEIEAPLCDPEITKPDPSKKPIKFPGWLMSLVVGLTMLVNAILGFVGVVLFRYFRGRNKITHNVEGWEYRSINTECTVADSYNDTLAFIPNLIEEPKKSKTKSKRSKNKKNKSKPIKQSGSDGKKR</sequence>
<keyword evidence="2" id="KW-0472">Membrane</keyword>
<reference evidence="4" key="1">
    <citation type="journal article" date="2013" name="Genetics">
        <title>The draft genome and transcriptome of Panagrellus redivivus are shaped by the harsh demands of a free-living lifestyle.</title>
        <authorList>
            <person name="Srinivasan J."/>
            <person name="Dillman A.R."/>
            <person name="Macchietto M.G."/>
            <person name="Heikkinen L."/>
            <person name="Lakso M."/>
            <person name="Fracchia K.M."/>
            <person name="Antoshechkin I."/>
            <person name="Mortazavi A."/>
            <person name="Wong G."/>
            <person name="Sternberg P.W."/>
        </authorList>
    </citation>
    <scope>NUCLEOTIDE SEQUENCE [LARGE SCALE GENOMIC DNA]</scope>
    <source>
        <strain evidence="4">MT8872</strain>
    </source>
</reference>
<keyword evidence="2" id="KW-0812">Transmembrane</keyword>
<protein>
    <submittedName>
        <fullName evidence="5">ZP domain-containing protein</fullName>
    </submittedName>
</protein>
<keyword evidence="4" id="KW-1185">Reference proteome</keyword>
<evidence type="ECO:0000256" key="1">
    <source>
        <dbReference type="SAM" id="MobiDB-lite"/>
    </source>
</evidence>
<name>A0A7E4ZZX4_PANRE</name>
<feature type="compositionally biased region" description="Basic residues" evidence="1">
    <location>
        <begin position="256"/>
        <end position="272"/>
    </location>
</feature>
<feature type="region of interest" description="Disordered" evidence="1">
    <location>
        <begin position="254"/>
        <end position="283"/>
    </location>
</feature>
<evidence type="ECO:0000313" key="4">
    <source>
        <dbReference type="Proteomes" id="UP000492821"/>
    </source>
</evidence>
<keyword evidence="2" id="KW-1133">Transmembrane helix</keyword>
<keyword evidence="3" id="KW-0732">Signal</keyword>
<dbReference type="WBParaSite" id="Pan_g5417.t1">
    <property type="protein sequence ID" value="Pan_g5417.t1"/>
    <property type="gene ID" value="Pan_g5417"/>
</dbReference>
<feature type="compositionally biased region" description="Polar residues" evidence="1">
    <location>
        <begin position="273"/>
        <end position="283"/>
    </location>
</feature>
<accession>A0A7E4ZZX4</accession>